<sequence>MAFVIKGIIFIKKIFILISLCWVQIANASEATKAFACYNCGYEQAKQIAMQEAPVVESCSTADMPGSFPSAPSVCDGVEQDIIITSVNDRSVFKFHLVVIPGFGGASISIFDQNPTSADLQISTKFFNLMDDISTAIDQVHTEYFSQTESITSPTASSLGLSVQATSSDAEDFCDANHPTSYFKSAESRRDILRGIADDIREGMGSRSWTEFTNDGYQNSAQIDIAVGAIGYGFGMEYFQKALRVTKTYGTGNNLTFDLSVSGQLDDVNDRLDIGFKLHPEISKIEGVQVNQLFVEGEVVQLWDTTMSNCWNEFVEEEGQKVDPHPDDPSEGSGTRRDPYRGPASTAKTTGWCVYTYKVCTSTSITDLATAPSSCPAPVYFTAVDLCGL</sequence>
<feature type="region of interest" description="Disordered" evidence="1">
    <location>
        <begin position="317"/>
        <end position="346"/>
    </location>
</feature>
<comment type="caution">
    <text evidence="3">The sequence shown here is derived from an EMBL/GenBank/DDBJ whole genome shotgun (WGS) entry which is preliminary data.</text>
</comment>
<accession>A0A2S9V5J8</accession>
<feature type="chain" id="PRO_5015611263" evidence="2">
    <location>
        <begin position="29"/>
        <end position="389"/>
    </location>
</feature>
<keyword evidence="4" id="KW-1185">Reference proteome</keyword>
<dbReference type="Proteomes" id="UP000238949">
    <property type="component" value="Unassembled WGS sequence"/>
</dbReference>
<dbReference type="EMBL" id="PVNP01000198">
    <property type="protein sequence ID" value="PRO71732.1"/>
    <property type="molecule type" value="Genomic_DNA"/>
</dbReference>
<organism evidence="3 4">
    <name type="scientific">Alteromonas alba</name>
    <dbReference type="NCBI Taxonomy" id="2079529"/>
    <lineage>
        <taxon>Bacteria</taxon>
        <taxon>Pseudomonadati</taxon>
        <taxon>Pseudomonadota</taxon>
        <taxon>Gammaproteobacteria</taxon>
        <taxon>Alteromonadales</taxon>
        <taxon>Alteromonadaceae</taxon>
        <taxon>Alteromonas/Salinimonas group</taxon>
        <taxon>Alteromonas</taxon>
    </lineage>
</organism>
<feature type="compositionally biased region" description="Basic and acidic residues" evidence="1">
    <location>
        <begin position="318"/>
        <end position="340"/>
    </location>
</feature>
<evidence type="ECO:0000313" key="4">
    <source>
        <dbReference type="Proteomes" id="UP000238949"/>
    </source>
</evidence>
<keyword evidence="2" id="KW-0732">Signal</keyword>
<dbReference type="AlphaFoldDB" id="A0A2S9V5J8"/>
<gene>
    <name evidence="3" type="ORF">C6Y40_19755</name>
</gene>
<feature type="signal peptide" evidence="2">
    <location>
        <begin position="1"/>
        <end position="28"/>
    </location>
</feature>
<name>A0A2S9V5J8_9ALTE</name>
<evidence type="ECO:0000256" key="2">
    <source>
        <dbReference type="SAM" id="SignalP"/>
    </source>
</evidence>
<protein>
    <submittedName>
        <fullName evidence="3">Uncharacterized protein</fullName>
    </submittedName>
</protein>
<reference evidence="4" key="1">
    <citation type="journal article" date="2020" name="Int. J. Syst. Evol. Microbiol.">
        <title>Alteromonas alba sp. nov., a marine bacterium isolated from the seawater of the West Pacific Ocean.</title>
        <authorList>
            <person name="Sun C."/>
            <person name="Wu Y.-H."/>
            <person name="Xamxidin M."/>
            <person name="Cheng H."/>
            <person name="Xu X.-W."/>
        </authorList>
    </citation>
    <scope>NUCLEOTIDE SEQUENCE [LARGE SCALE GENOMIC DNA]</scope>
    <source>
        <strain evidence="4">190</strain>
    </source>
</reference>
<evidence type="ECO:0000313" key="3">
    <source>
        <dbReference type="EMBL" id="PRO71732.1"/>
    </source>
</evidence>
<dbReference type="RefSeq" id="WP_146129618.1">
    <property type="nucleotide sequence ID" value="NZ_PVNP01000198.1"/>
</dbReference>
<evidence type="ECO:0000256" key="1">
    <source>
        <dbReference type="SAM" id="MobiDB-lite"/>
    </source>
</evidence>
<proteinExistence type="predicted"/>
<dbReference type="OrthoDB" id="6388517at2"/>